<dbReference type="InterPro" id="IPR007712">
    <property type="entry name" value="RelE/ParE_toxin"/>
</dbReference>
<dbReference type="EMBL" id="NGLB01000005">
    <property type="protein sequence ID" value="OTN93524.1"/>
    <property type="molecule type" value="Genomic_DNA"/>
</dbReference>
<dbReference type="Gene3D" id="3.30.2310.20">
    <property type="entry name" value="RelE-like"/>
    <property type="match status" value="1"/>
</dbReference>
<dbReference type="RefSeq" id="WP_086325286.1">
    <property type="nucleotide sequence ID" value="NZ_NGLB01000005.1"/>
</dbReference>
<dbReference type="PIRSF" id="PIRSF006156">
    <property type="entry name" value="YafQ"/>
    <property type="match status" value="1"/>
</dbReference>
<dbReference type="Proteomes" id="UP000194737">
    <property type="component" value="Unassembled WGS sequence"/>
</dbReference>
<dbReference type="GO" id="GO:0006402">
    <property type="term" value="P:mRNA catabolic process"/>
    <property type="evidence" value="ECO:0007669"/>
    <property type="project" value="TreeGrafter"/>
</dbReference>
<comment type="caution">
    <text evidence="4">The sequence shown here is derived from an EMBL/GenBank/DDBJ whole genome shotgun (WGS) entry which is preliminary data.</text>
</comment>
<dbReference type="FunFam" id="3.30.2310.20:FF:000003">
    <property type="entry name" value="Type II toxin-antitoxin system YafQ family toxin"/>
    <property type="match status" value="1"/>
</dbReference>
<comment type="similarity">
    <text evidence="2">Belongs to the RelE toxin family. YafQ subfamily.</text>
</comment>
<evidence type="ECO:0000256" key="3">
    <source>
        <dbReference type="PIRSR" id="PIRSR006156-1"/>
    </source>
</evidence>
<dbReference type="InterPro" id="IPR035093">
    <property type="entry name" value="RelE/ParE_toxin_dom_sf"/>
</dbReference>
<feature type="active site" description="Proton donor" evidence="3">
    <location>
        <position position="88"/>
    </location>
</feature>
<evidence type="ECO:0000313" key="4">
    <source>
        <dbReference type="EMBL" id="OTN93524.1"/>
    </source>
</evidence>
<gene>
    <name evidence="4" type="ORF">A5804_002894</name>
</gene>
<reference evidence="4 5" key="1">
    <citation type="submission" date="2017-05" db="EMBL/GenBank/DDBJ databases">
        <title>The Genome Sequence of Enterococcus faecium 6F2_DIV0138.</title>
        <authorList>
            <consortium name="The Broad Institute Genomics Platform"/>
            <consortium name="The Broad Institute Genomic Center for Infectious Diseases"/>
            <person name="Earl A."/>
            <person name="Manson A."/>
            <person name="Schwartman J."/>
            <person name="Gilmore M."/>
            <person name="Abouelleil A."/>
            <person name="Cao P."/>
            <person name="Chapman S."/>
            <person name="Cusick C."/>
            <person name="Shea T."/>
            <person name="Young S."/>
            <person name="Neafsey D."/>
            <person name="Nusbaum C."/>
            <person name="Birren B."/>
        </authorList>
    </citation>
    <scope>NUCLEOTIDE SEQUENCE [LARGE SCALE GENOMIC DNA]</scope>
    <source>
        <strain evidence="4 5">6F2_DIV0138</strain>
    </source>
</reference>
<name>A0AB73N0B3_ENTFC</name>
<protein>
    <recommendedName>
        <fullName evidence="6">Type II toxin-antitoxin system YafQ family toxin</fullName>
    </recommendedName>
</protein>
<dbReference type="Pfam" id="PF15738">
    <property type="entry name" value="YafQ_toxin"/>
    <property type="match status" value="1"/>
</dbReference>
<dbReference type="GO" id="GO:0006415">
    <property type="term" value="P:translational termination"/>
    <property type="evidence" value="ECO:0007669"/>
    <property type="project" value="TreeGrafter"/>
</dbReference>
<dbReference type="NCBIfam" id="TIGR02385">
    <property type="entry name" value="RelE_StbE"/>
    <property type="match status" value="1"/>
</dbReference>
<evidence type="ECO:0008006" key="6">
    <source>
        <dbReference type="Google" id="ProtNLM"/>
    </source>
</evidence>
<dbReference type="SUPFAM" id="SSF143011">
    <property type="entry name" value="RelE-like"/>
    <property type="match status" value="1"/>
</dbReference>
<evidence type="ECO:0000256" key="1">
    <source>
        <dbReference type="ARBA" id="ARBA00022649"/>
    </source>
</evidence>
<sequence length="92" mass="11172">MLTLEFTPSFKRDYKRMMKKHYNETEFRKVINLLVNQEQEVLKTKYKDHALQGNWKGFRELHIQPDWLLIYKINGKKLILTLVRIGSHDKIL</sequence>
<evidence type="ECO:0000256" key="2">
    <source>
        <dbReference type="ARBA" id="ARBA00061366"/>
    </source>
</evidence>
<dbReference type="PANTHER" id="PTHR40588">
    <property type="entry name" value="MRNA INTERFERASE TOXIN YAFQ"/>
    <property type="match status" value="1"/>
</dbReference>
<keyword evidence="1" id="KW-1277">Toxin-antitoxin system</keyword>
<evidence type="ECO:0000313" key="5">
    <source>
        <dbReference type="Proteomes" id="UP000194737"/>
    </source>
</evidence>
<dbReference type="InterPro" id="IPR004386">
    <property type="entry name" value="Toxin_YafQ-like"/>
</dbReference>
<proteinExistence type="inferred from homology"/>
<dbReference type="AlphaFoldDB" id="A0AB73N0B3"/>
<accession>A0AB73N0B3</accession>
<dbReference type="GO" id="GO:0004521">
    <property type="term" value="F:RNA endonuclease activity"/>
    <property type="evidence" value="ECO:0007669"/>
    <property type="project" value="TreeGrafter"/>
</dbReference>
<organism evidence="4 5">
    <name type="scientific">Enterococcus faecium</name>
    <name type="common">Streptococcus faecium</name>
    <dbReference type="NCBI Taxonomy" id="1352"/>
    <lineage>
        <taxon>Bacteria</taxon>
        <taxon>Bacillati</taxon>
        <taxon>Bacillota</taxon>
        <taxon>Bacilli</taxon>
        <taxon>Lactobacillales</taxon>
        <taxon>Enterococcaceae</taxon>
        <taxon>Enterococcus</taxon>
    </lineage>
</organism>
<dbReference type="PANTHER" id="PTHR40588:SF1">
    <property type="entry name" value="MRNA INTERFERASE TOXIN YAFQ"/>
    <property type="match status" value="1"/>
</dbReference>